<proteinExistence type="predicted"/>
<sequence length="95" mass="10700">MPQLRMSQCWREVTRWTLLRRPLGVGGAFLISCPAVSMSLSCQVPALGDLLLSQRPEHTYSQNMRSEGCSCTRNNTLDVNNDPVTAFTYKEQQAH</sequence>
<accession>A0A4Z2IEW1</accession>
<evidence type="ECO:0000313" key="2">
    <source>
        <dbReference type="Proteomes" id="UP000314294"/>
    </source>
</evidence>
<comment type="caution">
    <text evidence="1">The sequence shown here is derived from an EMBL/GenBank/DDBJ whole genome shotgun (WGS) entry which is preliminary data.</text>
</comment>
<dbReference type="PROSITE" id="PS51257">
    <property type="entry name" value="PROKAR_LIPOPROTEIN"/>
    <property type="match status" value="1"/>
</dbReference>
<dbReference type="EMBL" id="SRLO01000101">
    <property type="protein sequence ID" value="TNN75613.1"/>
    <property type="molecule type" value="Genomic_DNA"/>
</dbReference>
<organism evidence="1 2">
    <name type="scientific">Liparis tanakae</name>
    <name type="common">Tanaka's snailfish</name>
    <dbReference type="NCBI Taxonomy" id="230148"/>
    <lineage>
        <taxon>Eukaryota</taxon>
        <taxon>Metazoa</taxon>
        <taxon>Chordata</taxon>
        <taxon>Craniata</taxon>
        <taxon>Vertebrata</taxon>
        <taxon>Euteleostomi</taxon>
        <taxon>Actinopterygii</taxon>
        <taxon>Neopterygii</taxon>
        <taxon>Teleostei</taxon>
        <taxon>Neoteleostei</taxon>
        <taxon>Acanthomorphata</taxon>
        <taxon>Eupercaria</taxon>
        <taxon>Perciformes</taxon>
        <taxon>Cottioidei</taxon>
        <taxon>Cottales</taxon>
        <taxon>Liparidae</taxon>
        <taxon>Liparis</taxon>
    </lineage>
</organism>
<keyword evidence="2" id="KW-1185">Reference proteome</keyword>
<gene>
    <name evidence="1" type="ORF">EYF80_014163</name>
</gene>
<reference evidence="1 2" key="1">
    <citation type="submission" date="2019-03" db="EMBL/GenBank/DDBJ databases">
        <title>First draft genome of Liparis tanakae, snailfish: a comprehensive survey of snailfish specific genes.</title>
        <authorList>
            <person name="Kim W."/>
            <person name="Song I."/>
            <person name="Jeong J.-H."/>
            <person name="Kim D."/>
            <person name="Kim S."/>
            <person name="Ryu S."/>
            <person name="Song J.Y."/>
            <person name="Lee S.K."/>
        </authorList>
    </citation>
    <scope>NUCLEOTIDE SEQUENCE [LARGE SCALE GENOMIC DNA]</scope>
    <source>
        <tissue evidence="1">Muscle</tissue>
    </source>
</reference>
<evidence type="ECO:0000313" key="1">
    <source>
        <dbReference type="EMBL" id="TNN75613.1"/>
    </source>
</evidence>
<dbReference type="AlphaFoldDB" id="A0A4Z2IEW1"/>
<dbReference type="Proteomes" id="UP000314294">
    <property type="component" value="Unassembled WGS sequence"/>
</dbReference>
<name>A0A4Z2IEW1_9TELE</name>
<protein>
    <submittedName>
        <fullName evidence="1">Uncharacterized protein</fullName>
    </submittedName>
</protein>